<dbReference type="SMART" id="SM00422">
    <property type="entry name" value="HTH_MERR"/>
    <property type="match status" value="1"/>
</dbReference>
<name>A0A5D4JKZ7_9ACTN</name>
<evidence type="ECO:0000259" key="2">
    <source>
        <dbReference type="PROSITE" id="PS50937"/>
    </source>
</evidence>
<dbReference type="InterPro" id="IPR000551">
    <property type="entry name" value="MerR-type_HTH_dom"/>
</dbReference>
<gene>
    <name evidence="3" type="ORF">FY004_08660</name>
</gene>
<dbReference type="Pfam" id="PF13411">
    <property type="entry name" value="MerR_1"/>
    <property type="match status" value="1"/>
</dbReference>
<keyword evidence="4" id="KW-1185">Reference proteome</keyword>
<evidence type="ECO:0000256" key="1">
    <source>
        <dbReference type="ARBA" id="ARBA00023125"/>
    </source>
</evidence>
<organism evidence="3 4">
    <name type="scientific">Streptomyces parvus</name>
    <dbReference type="NCBI Taxonomy" id="66428"/>
    <lineage>
        <taxon>Bacteria</taxon>
        <taxon>Bacillati</taxon>
        <taxon>Actinomycetota</taxon>
        <taxon>Actinomycetes</taxon>
        <taxon>Kitasatosporales</taxon>
        <taxon>Streptomycetaceae</taxon>
        <taxon>Streptomyces</taxon>
    </lineage>
</organism>
<dbReference type="AlphaFoldDB" id="A0A5D4JKZ7"/>
<sequence>MRISQLAERSGVPATTLRFYEGAGLLPADRTPAGYRLYGEAAVERLAFIGAAKHLGLPLEEIGELLGVWETGACRDVKADLRPRLAARLTEADARAAELAAFTASLHTALEHLDALPDRASPCDPECGFLTTPTQAVGTQPVDVTLATSRQAAEAEAWRTAPVACSLTGDGLHERTAQWREAVAGAERTPVPDGLRLTLPVDRTARVAELAAAEQQCCPFFDFRLHLDGPCLHLEVRAPADGTQLLADLFGRAA</sequence>
<dbReference type="Proteomes" id="UP000323242">
    <property type="component" value="Unassembled WGS sequence"/>
</dbReference>
<dbReference type="PANTHER" id="PTHR30204">
    <property type="entry name" value="REDOX-CYCLING DRUG-SENSING TRANSCRIPTIONAL ACTIVATOR SOXR"/>
    <property type="match status" value="1"/>
</dbReference>
<dbReference type="GO" id="GO:0003677">
    <property type="term" value="F:DNA binding"/>
    <property type="evidence" value="ECO:0007669"/>
    <property type="project" value="UniProtKB-KW"/>
</dbReference>
<dbReference type="PANTHER" id="PTHR30204:SF92">
    <property type="entry name" value="HTH-TYPE TRANSCRIPTIONAL REGULATOR ZNTR"/>
    <property type="match status" value="1"/>
</dbReference>
<dbReference type="PRINTS" id="PR00040">
    <property type="entry name" value="HTHMERR"/>
</dbReference>
<dbReference type="PROSITE" id="PS50937">
    <property type="entry name" value="HTH_MERR_2"/>
    <property type="match status" value="1"/>
</dbReference>
<dbReference type="EMBL" id="VSZQ01000034">
    <property type="protein sequence ID" value="TYR64985.1"/>
    <property type="molecule type" value="Genomic_DNA"/>
</dbReference>
<evidence type="ECO:0000313" key="4">
    <source>
        <dbReference type="Proteomes" id="UP000323242"/>
    </source>
</evidence>
<dbReference type="Gene3D" id="1.10.1660.10">
    <property type="match status" value="1"/>
</dbReference>
<dbReference type="InterPro" id="IPR047057">
    <property type="entry name" value="MerR_fam"/>
</dbReference>
<comment type="caution">
    <text evidence="3">The sequence shown here is derived from an EMBL/GenBank/DDBJ whole genome shotgun (WGS) entry which is preliminary data.</text>
</comment>
<dbReference type="InterPro" id="IPR009061">
    <property type="entry name" value="DNA-bd_dom_put_sf"/>
</dbReference>
<reference evidence="3 4" key="1">
    <citation type="submission" date="2019-08" db="EMBL/GenBank/DDBJ databases">
        <title>Draft genome for granaticin producer strain Streptomyces parvus C05.</title>
        <authorList>
            <person name="Gonzalez-Pimentel J.L."/>
        </authorList>
    </citation>
    <scope>NUCLEOTIDE SEQUENCE [LARGE SCALE GENOMIC DNA]</scope>
    <source>
        <strain evidence="3 4">C05</strain>
    </source>
</reference>
<feature type="domain" description="HTH merR-type" evidence="2">
    <location>
        <begin position="1"/>
        <end position="68"/>
    </location>
</feature>
<accession>A0A5D4JKZ7</accession>
<dbReference type="GO" id="GO:0003700">
    <property type="term" value="F:DNA-binding transcription factor activity"/>
    <property type="evidence" value="ECO:0007669"/>
    <property type="project" value="InterPro"/>
</dbReference>
<dbReference type="SUPFAM" id="SSF46955">
    <property type="entry name" value="Putative DNA-binding domain"/>
    <property type="match status" value="1"/>
</dbReference>
<proteinExistence type="predicted"/>
<keyword evidence="1" id="KW-0238">DNA-binding</keyword>
<protein>
    <submittedName>
        <fullName evidence="3">MerR family transcriptional regulator</fullName>
    </submittedName>
</protein>
<evidence type="ECO:0000313" key="3">
    <source>
        <dbReference type="EMBL" id="TYR64985.1"/>
    </source>
</evidence>